<keyword evidence="2" id="KW-1185">Reference proteome</keyword>
<sequence>MPSTKSEIAKLLEAPPPSPPVESLIAEGFNEELGNADNTTLLPLDAGTLEVICRLNLPGVSLERLSIGEEFIDEPLGFEQVVHFSCGASFRPFRLKVTQCISHDGAIRAMKRALCLLTSPHKLGNYAAESEGGTIKIWTRWTTVVQVSSASVVLKDFEKPCVDIQALAAVLDNAMKVHKGTIAKVPKAGLHNDFTLANYYETDIIKVIFGDGIHRHREYRVIQHEKTCVVEDDVAGEYGNGDIAGGRFNSHLTVYPDKEHKEVSAKIAVLMAHKTSLWPVREKLDLEDD</sequence>
<dbReference type="RefSeq" id="XP_062682977.1">
    <property type="nucleotide sequence ID" value="XM_062828773.1"/>
</dbReference>
<protein>
    <submittedName>
        <fullName evidence="1">Uncharacterized protein</fullName>
    </submittedName>
</protein>
<evidence type="ECO:0000313" key="1">
    <source>
        <dbReference type="EMBL" id="KAK3347895.1"/>
    </source>
</evidence>
<reference evidence="1" key="1">
    <citation type="journal article" date="2023" name="Mol. Phylogenet. Evol.">
        <title>Genome-scale phylogeny and comparative genomics of the fungal order Sordariales.</title>
        <authorList>
            <person name="Hensen N."/>
            <person name="Bonometti L."/>
            <person name="Westerberg I."/>
            <person name="Brannstrom I.O."/>
            <person name="Guillou S."/>
            <person name="Cros-Aarteil S."/>
            <person name="Calhoun S."/>
            <person name="Haridas S."/>
            <person name="Kuo A."/>
            <person name="Mondo S."/>
            <person name="Pangilinan J."/>
            <person name="Riley R."/>
            <person name="LaButti K."/>
            <person name="Andreopoulos B."/>
            <person name="Lipzen A."/>
            <person name="Chen C."/>
            <person name="Yan M."/>
            <person name="Daum C."/>
            <person name="Ng V."/>
            <person name="Clum A."/>
            <person name="Steindorff A."/>
            <person name="Ohm R.A."/>
            <person name="Martin F."/>
            <person name="Silar P."/>
            <person name="Natvig D.O."/>
            <person name="Lalanne C."/>
            <person name="Gautier V."/>
            <person name="Ament-Velasquez S.L."/>
            <person name="Kruys A."/>
            <person name="Hutchinson M.I."/>
            <person name="Powell A.J."/>
            <person name="Barry K."/>
            <person name="Miller A.N."/>
            <person name="Grigoriev I.V."/>
            <person name="Debuchy R."/>
            <person name="Gladieux P."/>
            <person name="Hiltunen Thoren M."/>
            <person name="Johannesson H."/>
        </authorList>
    </citation>
    <scope>NUCLEOTIDE SEQUENCE</scope>
    <source>
        <strain evidence="1">CBS 560.94</strain>
    </source>
</reference>
<accession>A0AAE0JHF2</accession>
<gene>
    <name evidence="1" type="ORF">B0H65DRAFT_522258</name>
</gene>
<proteinExistence type="predicted"/>
<dbReference type="GeneID" id="87865927"/>
<dbReference type="EMBL" id="JAUEPP010000003">
    <property type="protein sequence ID" value="KAK3347895.1"/>
    <property type="molecule type" value="Genomic_DNA"/>
</dbReference>
<name>A0AAE0JHF2_9PEZI</name>
<reference evidence="1" key="2">
    <citation type="submission" date="2023-06" db="EMBL/GenBank/DDBJ databases">
        <authorList>
            <consortium name="Lawrence Berkeley National Laboratory"/>
            <person name="Haridas S."/>
            <person name="Hensen N."/>
            <person name="Bonometti L."/>
            <person name="Westerberg I."/>
            <person name="Brannstrom I.O."/>
            <person name="Guillou S."/>
            <person name="Cros-Aarteil S."/>
            <person name="Calhoun S."/>
            <person name="Kuo A."/>
            <person name="Mondo S."/>
            <person name="Pangilinan J."/>
            <person name="Riley R."/>
            <person name="Labutti K."/>
            <person name="Andreopoulos B."/>
            <person name="Lipzen A."/>
            <person name="Chen C."/>
            <person name="Yanf M."/>
            <person name="Daum C."/>
            <person name="Ng V."/>
            <person name="Clum A."/>
            <person name="Steindorff A."/>
            <person name="Ohm R."/>
            <person name="Martin F."/>
            <person name="Silar P."/>
            <person name="Natvig D."/>
            <person name="Lalanne C."/>
            <person name="Gautier V."/>
            <person name="Ament-Velasquez S.L."/>
            <person name="Kruys A."/>
            <person name="Hutchinson M.I."/>
            <person name="Powell A.J."/>
            <person name="Barry K."/>
            <person name="Miller A.N."/>
            <person name="Grigoriev I.V."/>
            <person name="Debuchy R."/>
            <person name="Gladieux P."/>
            <person name="Thoren M.H."/>
            <person name="Johannesson H."/>
        </authorList>
    </citation>
    <scope>NUCLEOTIDE SEQUENCE</scope>
    <source>
        <strain evidence="1">CBS 560.94</strain>
    </source>
</reference>
<organism evidence="1 2">
    <name type="scientific">Neurospora tetraspora</name>
    <dbReference type="NCBI Taxonomy" id="94610"/>
    <lineage>
        <taxon>Eukaryota</taxon>
        <taxon>Fungi</taxon>
        <taxon>Dikarya</taxon>
        <taxon>Ascomycota</taxon>
        <taxon>Pezizomycotina</taxon>
        <taxon>Sordariomycetes</taxon>
        <taxon>Sordariomycetidae</taxon>
        <taxon>Sordariales</taxon>
        <taxon>Sordariaceae</taxon>
        <taxon>Neurospora</taxon>
    </lineage>
</organism>
<dbReference type="AlphaFoldDB" id="A0AAE0JHF2"/>
<comment type="caution">
    <text evidence="1">The sequence shown here is derived from an EMBL/GenBank/DDBJ whole genome shotgun (WGS) entry which is preliminary data.</text>
</comment>
<dbReference type="Proteomes" id="UP001278500">
    <property type="component" value="Unassembled WGS sequence"/>
</dbReference>
<evidence type="ECO:0000313" key="2">
    <source>
        <dbReference type="Proteomes" id="UP001278500"/>
    </source>
</evidence>